<proteinExistence type="predicted"/>
<keyword evidence="5 7" id="KW-1133">Transmembrane helix</keyword>
<feature type="transmembrane region" description="Helical" evidence="7">
    <location>
        <begin position="362"/>
        <end position="380"/>
    </location>
</feature>
<dbReference type="Pfam" id="PF07690">
    <property type="entry name" value="MFS_1"/>
    <property type="match status" value="1"/>
</dbReference>
<feature type="transmembrane region" description="Helical" evidence="7">
    <location>
        <begin position="329"/>
        <end position="356"/>
    </location>
</feature>
<dbReference type="InterPro" id="IPR020846">
    <property type="entry name" value="MFS_dom"/>
</dbReference>
<comment type="subcellular location">
    <subcellularLocation>
        <location evidence="1">Cell membrane</location>
        <topology evidence="1">Multi-pass membrane protein</topology>
    </subcellularLocation>
</comment>
<keyword evidence="2" id="KW-0813">Transport</keyword>
<reference evidence="10" key="1">
    <citation type="journal article" date="2019" name="Int. J. Syst. Evol. Microbiol.">
        <title>The Global Catalogue of Microorganisms (GCM) 10K type strain sequencing project: providing services to taxonomists for standard genome sequencing and annotation.</title>
        <authorList>
            <consortium name="The Broad Institute Genomics Platform"/>
            <consortium name="The Broad Institute Genome Sequencing Center for Infectious Disease"/>
            <person name="Wu L."/>
            <person name="Ma J."/>
        </authorList>
    </citation>
    <scope>NUCLEOTIDE SEQUENCE [LARGE SCALE GENOMIC DNA]</scope>
    <source>
        <strain evidence="10">CCM 8893</strain>
    </source>
</reference>
<evidence type="ECO:0000313" key="9">
    <source>
        <dbReference type="EMBL" id="MFC6290772.1"/>
    </source>
</evidence>
<feature type="transmembrane region" description="Helical" evidence="7">
    <location>
        <begin position="76"/>
        <end position="96"/>
    </location>
</feature>
<evidence type="ECO:0000256" key="7">
    <source>
        <dbReference type="SAM" id="Phobius"/>
    </source>
</evidence>
<dbReference type="SUPFAM" id="SSF103473">
    <property type="entry name" value="MFS general substrate transporter"/>
    <property type="match status" value="1"/>
</dbReference>
<feature type="transmembrane region" description="Helical" evidence="7">
    <location>
        <begin position="273"/>
        <end position="289"/>
    </location>
</feature>
<feature type="transmembrane region" description="Helical" evidence="7">
    <location>
        <begin position="43"/>
        <end position="64"/>
    </location>
</feature>
<evidence type="ECO:0000256" key="5">
    <source>
        <dbReference type="ARBA" id="ARBA00022989"/>
    </source>
</evidence>
<evidence type="ECO:0000313" key="10">
    <source>
        <dbReference type="Proteomes" id="UP001596258"/>
    </source>
</evidence>
<feature type="transmembrane region" description="Helical" evidence="7">
    <location>
        <begin position="102"/>
        <end position="119"/>
    </location>
</feature>
<evidence type="ECO:0000256" key="6">
    <source>
        <dbReference type="ARBA" id="ARBA00023136"/>
    </source>
</evidence>
<feature type="transmembrane region" description="Helical" evidence="7">
    <location>
        <begin position="203"/>
        <end position="222"/>
    </location>
</feature>
<dbReference type="PROSITE" id="PS51257">
    <property type="entry name" value="PROKAR_LIPOPROTEIN"/>
    <property type="match status" value="1"/>
</dbReference>
<keyword evidence="4 7" id="KW-0812">Transmembrane</keyword>
<comment type="caution">
    <text evidence="9">The sequence shown here is derived from an EMBL/GenBank/DDBJ whole genome shotgun (WGS) entry which is preliminary data.</text>
</comment>
<dbReference type="PANTHER" id="PTHR43124">
    <property type="entry name" value="PURINE EFFLUX PUMP PBUE"/>
    <property type="match status" value="1"/>
</dbReference>
<gene>
    <name evidence="9" type="ORF">ACFP1M_11365</name>
</gene>
<evidence type="ECO:0000259" key="8">
    <source>
        <dbReference type="PROSITE" id="PS50850"/>
    </source>
</evidence>
<keyword evidence="3" id="KW-1003">Cell membrane</keyword>
<evidence type="ECO:0000256" key="3">
    <source>
        <dbReference type="ARBA" id="ARBA00022475"/>
    </source>
</evidence>
<dbReference type="RefSeq" id="WP_125575056.1">
    <property type="nucleotide sequence ID" value="NZ_JBHSSO010000070.1"/>
</dbReference>
<keyword evidence="6 7" id="KW-0472">Membrane</keyword>
<dbReference type="PROSITE" id="PS50850">
    <property type="entry name" value="MFS"/>
    <property type="match status" value="1"/>
</dbReference>
<dbReference type="InterPro" id="IPR011701">
    <property type="entry name" value="MFS"/>
</dbReference>
<name>A0ABW1UB21_9LACO</name>
<evidence type="ECO:0000256" key="1">
    <source>
        <dbReference type="ARBA" id="ARBA00004651"/>
    </source>
</evidence>
<sequence length="401" mass="43186">MTKYRWQASALVLVAFMLGCNEFMVVGVISDIARSLRVTVATAGYLVTIFAIVYAISTPLITVLANRFSRYKTLMVLLLIFLIGNTWSGFATSYGWFLVSRMLTAAVAGAIESLIILFANDIAPRHKRAMLISWLAAGFSIASVVGVPIGTAISTATSWHVAFHLISILSLVTCLVMAFLLPRHLPQTPGGIKEQLVLLTDKRIYLGAMLILFSAAALYAYYTYIRPLLTTGLGFSTTALNWLLFVLGIMSILGNRLSGTVAERSGLKTMPRFYVIDIGLLLLLPLAMTNQVTGFGLFLILTLIISVVNSPIQIHFLDVAEADYPQATLLASSLNAIFFNIGISVGSATASIVLTHGGLNRLGLGGAAFAGLSLIVAIILNRVIARHQSIDSPQTTASRNQ</sequence>
<evidence type="ECO:0000256" key="4">
    <source>
        <dbReference type="ARBA" id="ARBA00022692"/>
    </source>
</evidence>
<dbReference type="Gene3D" id="1.20.1250.20">
    <property type="entry name" value="MFS general substrate transporter like domains"/>
    <property type="match status" value="1"/>
</dbReference>
<dbReference type="InterPro" id="IPR036259">
    <property type="entry name" value="MFS_trans_sf"/>
</dbReference>
<dbReference type="Proteomes" id="UP001596258">
    <property type="component" value="Unassembled WGS sequence"/>
</dbReference>
<dbReference type="InterPro" id="IPR050189">
    <property type="entry name" value="MFS_Efflux_Transporters"/>
</dbReference>
<keyword evidence="10" id="KW-1185">Reference proteome</keyword>
<feature type="transmembrane region" description="Helical" evidence="7">
    <location>
        <begin position="295"/>
        <end position="317"/>
    </location>
</feature>
<dbReference type="PANTHER" id="PTHR43124:SF3">
    <property type="entry name" value="CHLORAMPHENICOL EFFLUX PUMP RV0191"/>
    <property type="match status" value="1"/>
</dbReference>
<feature type="domain" description="Major facilitator superfamily (MFS) profile" evidence="8">
    <location>
        <begin position="7"/>
        <end position="388"/>
    </location>
</feature>
<feature type="transmembrane region" description="Helical" evidence="7">
    <location>
        <begin position="159"/>
        <end position="182"/>
    </location>
</feature>
<evidence type="ECO:0000256" key="2">
    <source>
        <dbReference type="ARBA" id="ARBA00022448"/>
    </source>
</evidence>
<accession>A0ABW1UB21</accession>
<feature type="transmembrane region" description="Helical" evidence="7">
    <location>
        <begin position="131"/>
        <end position="153"/>
    </location>
</feature>
<protein>
    <submittedName>
        <fullName evidence="9">MFS transporter</fullName>
    </submittedName>
</protein>
<dbReference type="CDD" id="cd17324">
    <property type="entry name" value="MFS_NepI_like"/>
    <property type="match status" value="1"/>
</dbReference>
<dbReference type="EMBL" id="JBHSSO010000070">
    <property type="protein sequence ID" value="MFC6290772.1"/>
    <property type="molecule type" value="Genomic_DNA"/>
</dbReference>
<organism evidence="9 10">
    <name type="scientific">Levilactobacillus angrenensis</name>
    <dbReference type="NCBI Taxonomy" id="2486020"/>
    <lineage>
        <taxon>Bacteria</taxon>
        <taxon>Bacillati</taxon>
        <taxon>Bacillota</taxon>
        <taxon>Bacilli</taxon>
        <taxon>Lactobacillales</taxon>
        <taxon>Lactobacillaceae</taxon>
        <taxon>Levilactobacillus</taxon>
    </lineage>
</organism>
<feature type="transmembrane region" description="Helical" evidence="7">
    <location>
        <begin position="228"/>
        <end position="253"/>
    </location>
</feature>